<name>A0A8E0NAY6_9CAUL</name>
<evidence type="ECO:0000256" key="1">
    <source>
        <dbReference type="SAM" id="MobiDB-lite"/>
    </source>
</evidence>
<evidence type="ECO:0000313" key="2">
    <source>
        <dbReference type="EMBL" id="GAD58708.1"/>
    </source>
</evidence>
<keyword evidence="3" id="KW-1185">Reference proteome</keyword>
<dbReference type="AlphaFoldDB" id="A0A8E0NAY6"/>
<protein>
    <submittedName>
        <fullName evidence="2">Uncharacterized protein</fullName>
    </submittedName>
</protein>
<comment type="caution">
    <text evidence="2">The sequence shown here is derived from an EMBL/GenBank/DDBJ whole genome shotgun (WGS) entry which is preliminary data.</text>
</comment>
<feature type="region of interest" description="Disordered" evidence="1">
    <location>
        <begin position="39"/>
        <end position="83"/>
    </location>
</feature>
<sequence length="83" mass="8703">MNAALEPDGLAAGFQVMFKRKKSQTGPAIDQASAVPVEDKVFNNTDGGISMSQPQTPDEQDDFGKSRLNAPPASLGTAPQPTD</sequence>
<organism evidence="2 3">
    <name type="scientific">Brevundimonas abyssalis TAR-001</name>
    <dbReference type="NCBI Taxonomy" id="1391729"/>
    <lineage>
        <taxon>Bacteria</taxon>
        <taxon>Pseudomonadati</taxon>
        <taxon>Pseudomonadota</taxon>
        <taxon>Alphaproteobacteria</taxon>
        <taxon>Caulobacterales</taxon>
        <taxon>Caulobacteraceae</taxon>
        <taxon>Brevundimonas</taxon>
    </lineage>
</organism>
<dbReference type="EMBL" id="BATC01000010">
    <property type="protein sequence ID" value="GAD58708.1"/>
    <property type="molecule type" value="Genomic_DNA"/>
</dbReference>
<dbReference type="RefSeq" id="WP_021696804.1">
    <property type="nucleotide sequence ID" value="NZ_BATC01000010.1"/>
</dbReference>
<reference evidence="3" key="1">
    <citation type="journal article" date="2013" name="Genome Announc.">
        <title>Draft Genome Sequence of the Dimorphic Prosthecate Bacterium Brevundimonas abyssalis TAR-001T.</title>
        <authorList>
            <person name="Tsubouchi T."/>
            <person name="Nishi S."/>
            <person name="Usui K."/>
            <person name="Shimane Y."/>
            <person name="Takaki Y."/>
            <person name="Maruyama T."/>
            <person name="Hatada Y."/>
        </authorList>
    </citation>
    <scope>NUCLEOTIDE SEQUENCE [LARGE SCALE GENOMIC DNA]</scope>
    <source>
        <strain evidence="3">TAR-001</strain>
    </source>
</reference>
<dbReference type="Proteomes" id="UP000016569">
    <property type="component" value="Unassembled WGS sequence"/>
</dbReference>
<evidence type="ECO:0000313" key="3">
    <source>
        <dbReference type="Proteomes" id="UP000016569"/>
    </source>
</evidence>
<proteinExistence type="predicted"/>
<feature type="compositionally biased region" description="Polar residues" evidence="1">
    <location>
        <begin position="42"/>
        <end position="57"/>
    </location>
</feature>
<gene>
    <name evidence="2" type="ORF">MBEBAB_0958</name>
</gene>
<accession>A0A8E0NAY6</accession>